<feature type="domain" description="Pseudouridine synthase RsuA/RluA-like" evidence="2">
    <location>
        <begin position="14"/>
        <end position="169"/>
    </location>
</feature>
<dbReference type="AlphaFoldDB" id="A0A9D1NPW0"/>
<dbReference type="PANTHER" id="PTHR21600">
    <property type="entry name" value="MITOCHONDRIAL RNA PSEUDOURIDINE SYNTHASE"/>
    <property type="match status" value="1"/>
</dbReference>
<dbReference type="Proteomes" id="UP000886845">
    <property type="component" value="Unassembled WGS sequence"/>
</dbReference>
<dbReference type="Pfam" id="PF00849">
    <property type="entry name" value="PseudoU_synth_2"/>
    <property type="match status" value="1"/>
</dbReference>
<dbReference type="Gene3D" id="3.30.2350.10">
    <property type="entry name" value="Pseudouridine synthase"/>
    <property type="match status" value="1"/>
</dbReference>
<dbReference type="SUPFAM" id="SSF55120">
    <property type="entry name" value="Pseudouridine synthase"/>
    <property type="match status" value="1"/>
</dbReference>
<evidence type="ECO:0000259" key="2">
    <source>
        <dbReference type="Pfam" id="PF00849"/>
    </source>
</evidence>
<reference evidence="3" key="1">
    <citation type="submission" date="2020-10" db="EMBL/GenBank/DDBJ databases">
        <authorList>
            <person name="Gilroy R."/>
        </authorList>
    </citation>
    <scope>NUCLEOTIDE SEQUENCE</scope>
    <source>
        <strain evidence="3">35461</strain>
    </source>
</reference>
<gene>
    <name evidence="3" type="ORF">IAC79_07400</name>
</gene>
<accession>A0A9D1NPW0</accession>
<dbReference type="GO" id="GO:0009982">
    <property type="term" value="F:pseudouridine synthase activity"/>
    <property type="evidence" value="ECO:0007669"/>
    <property type="project" value="InterPro"/>
</dbReference>
<dbReference type="InterPro" id="IPR050188">
    <property type="entry name" value="RluA_PseudoU_synthase"/>
</dbReference>
<comment type="caution">
    <text evidence="3">The sequence shown here is derived from an EMBL/GenBank/DDBJ whole genome shotgun (WGS) entry which is preliminary data.</text>
</comment>
<sequence length="234" mass="26438">MNKDIRWLYEDARMLVVDKPADLPVHSSGAYRLNTLDRLLRLYRPADTIHLVSRLDRETSGVLLVAKDPEMAAILGKAPKRKVYHVLVEGRFPEGRLCAAGRIRRVNAPPVYTRRILEGATLTDFLPELPADRGAATWFERIGDGPWVGTSLLRAELVTGRTHQIRATLRTLGFPVIGDKVYGPDPELFIRFREGRLTADDWAALRLPNQALRAVSLTVLGRTFRTVRRPWPAE</sequence>
<dbReference type="GO" id="GO:0140098">
    <property type="term" value="F:catalytic activity, acting on RNA"/>
    <property type="evidence" value="ECO:0007669"/>
    <property type="project" value="UniProtKB-ARBA"/>
</dbReference>
<dbReference type="InterPro" id="IPR006145">
    <property type="entry name" value="PsdUridine_synth_RsuA/RluA"/>
</dbReference>
<evidence type="ECO:0000313" key="4">
    <source>
        <dbReference type="Proteomes" id="UP000886845"/>
    </source>
</evidence>
<proteinExistence type="inferred from homology"/>
<dbReference type="EMBL" id="DVOR01000233">
    <property type="protein sequence ID" value="HIV09920.1"/>
    <property type="molecule type" value="Genomic_DNA"/>
</dbReference>
<comment type="similarity">
    <text evidence="1">Belongs to the pseudouridine synthase RluA family.</text>
</comment>
<reference evidence="3" key="2">
    <citation type="journal article" date="2021" name="PeerJ">
        <title>Extensive microbial diversity within the chicken gut microbiome revealed by metagenomics and culture.</title>
        <authorList>
            <person name="Gilroy R."/>
            <person name="Ravi A."/>
            <person name="Getino M."/>
            <person name="Pursley I."/>
            <person name="Horton D.L."/>
            <person name="Alikhan N.F."/>
            <person name="Baker D."/>
            <person name="Gharbi K."/>
            <person name="Hall N."/>
            <person name="Watson M."/>
            <person name="Adriaenssens E.M."/>
            <person name="Foster-Nyarko E."/>
            <person name="Jarju S."/>
            <person name="Secka A."/>
            <person name="Antonio M."/>
            <person name="Oren A."/>
            <person name="Chaudhuri R.R."/>
            <person name="La Ragione R."/>
            <person name="Hildebrand F."/>
            <person name="Pallen M.J."/>
        </authorList>
    </citation>
    <scope>NUCLEOTIDE SEQUENCE</scope>
    <source>
        <strain evidence="3">35461</strain>
    </source>
</reference>
<dbReference type="InterPro" id="IPR020103">
    <property type="entry name" value="PsdUridine_synth_cat_dom_sf"/>
</dbReference>
<evidence type="ECO:0000313" key="3">
    <source>
        <dbReference type="EMBL" id="HIV09920.1"/>
    </source>
</evidence>
<organism evidence="3 4">
    <name type="scientific">Candidatus Spyradenecus faecavium</name>
    <dbReference type="NCBI Taxonomy" id="2840947"/>
    <lineage>
        <taxon>Bacteria</taxon>
        <taxon>Pseudomonadati</taxon>
        <taxon>Lentisphaerota</taxon>
        <taxon>Lentisphaeria</taxon>
        <taxon>Lentisphaerales</taxon>
        <taxon>Lentisphaeraceae</taxon>
        <taxon>Lentisphaeraceae incertae sedis</taxon>
        <taxon>Candidatus Spyradenecus</taxon>
    </lineage>
</organism>
<dbReference type="PANTHER" id="PTHR21600:SF44">
    <property type="entry name" value="RIBOSOMAL LARGE SUBUNIT PSEUDOURIDINE SYNTHASE D"/>
    <property type="match status" value="1"/>
</dbReference>
<name>A0A9D1NPW0_9BACT</name>
<protein>
    <submittedName>
        <fullName evidence="3">RluA family pseudouridine synthase</fullName>
    </submittedName>
</protein>
<evidence type="ECO:0000256" key="1">
    <source>
        <dbReference type="ARBA" id="ARBA00010876"/>
    </source>
</evidence>
<dbReference type="GO" id="GO:0000455">
    <property type="term" value="P:enzyme-directed rRNA pseudouridine synthesis"/>
    <property type="evidence" value="ECO:0007669"/>
    <property type="project" value="TreeGrafter"/>
</dbReference>
<dbReference type="GO" id="GO:0003723">
    <property type="term" value="F:RNA binding"/>
    <property type="evidence" value="ECO:0007669"/>
    <property type="project" value="InterPro"/>
</dbReference>